<dbReference type="RefSeq" id="WP_191698275.1">
    <property type="nucleotide sequence ID" value="NZ_JACSPZ010000001.1"/>
</dbReference>
<gene>
    <name evidence="1" type="ORF">H9635_00965</name>
</gene>
<keyword evidence="2" id="KW-1185">Reference proteome</keyword>
<name>A0ABR8XTW0_9BACL</name>
<reference evidence="1 2" key="1">
    <citation type="submission" date="2020-08" db="EMBL/GenBank/DDBJ databases">
        <title>A Genomic Blueprint of the Chicken Gut Microbiome.</title>
        <authorList>
            <person name="Gilroy R."/>
            <person name="Ravi A."/>
            <person name="Getino M."/>
            <person name="Pursley I."/>
            <person name="Horton D.L."/>
            <person name="Alikhan N.-F."/>
            <person name="Baker D."/>
            <person name="Gharbi K."/>
            <person name="Hall N."/>
            <person name="Watson M."/>
            <person name="Adriaenssens E.M."/>
            <person name="Foster-Nyarko E."/>
            <person name="Jarju S."/>
            <person name="Secka A."/>
            <person name="Antonio M."/>
            <person name="Oren A."/>
            <person name="Chaudhuri R."/>
            <person name="La Ragione R.M."/>
            <person name="Hildebrand F."/>
            <person name="Pallen M.J."/>
        </authorList>
    </citation>
    <scope>NUCLEOTIDE SEQUENCE [LARGE SCALE GENOMIC DNA]</scope>
    <source>
        <strain evidence="1 2">A46</strain>
    </source>
</reference>
<protein>
    <submittedName>
        <fullName evidence="1">DUF1450 domain-containing protein</fullName>
    </submittedName>
</protein>
<comment type="caution">
    <text evidence="1">The sequence shown here is derived from an EMBL/GenBank/DDBJ whole genome shotgun (WGS) entry which is preliminary data.</text>
</comment>
<dbReference type="Proteomes" id="UP000619101">
    <property type="component" value="Unassembled WGS sequence"/>
</dbReference>
<dbReference type="InterPro" id="IPR009910">
    <property type="entry name" value="DUF1450"/>
</dbReference>
<accession>A0ABR8XTW0</accession>
<evidence type="ECO:0000313" key="1">
    <source>
        <dbReference type="EMBL" id="MBD8035289.1"/>
    </source>
</evidence>
<proteinExistence type="predicted"/>
<evidence type="ECO:0000313" key="2">
    <source>
        <dbReference type="Proteomes" id="UP000619101"/>
    </source>
</evidence>
<organism evidence="1 2">
    <name type="scientific">Solibacillus faecavium</name>
    <dbReference type="NCBI Taxonomy" id="2762221"/>
    <lineage>
        <taxon>Bacteria</taxon>
        <taxon>Bacillati</taxon>
        <taxon>Bacillota</taxon>
        <taxon>Bacilli</taxon>
        <taxon>Bacillales</taxon>
        <taxon>Caryophanaceae</taxon>
        <taxon>Solibacillus</taxon>
    </lineage>
</organism>
<dbReference type="Pfam" id="PF07293">
    <property type="entry name" value="DUF1450"/>
    <property type="match status" value="1"/>
</dbReference>
<sequence length="92" mass="10346">MVFSFFKRSKTKELKNQVEFCMTNLSLGAADVYDVLIERDDVEITESGCTSNCEICEANLFAIVNGDIIKAEDAEQLLALVEKELEENSVLY</sequence>
<dbReference type="EMBL" id="JACSPZ010000001">
    <property type="protein sequence ID" value="MBD8035289.1"/>
    <property type="molecule type" value="Genomic_DNA"/>
</dbReference>